<dbReference type="RefSeq" id="XP_073563935.1">
    <property type="nucleotide sequence ID" value="XM_073697981.1"/>
</dbReference>
<dbReference type="InterPro" id="IPR050491">
    <property type="entry name" value="AmpC-like"/>
</dbReference>
<dbReference type="PANTHER" id="PTHR46825">
    <property type="entry name" value="D-ALANYL-D-ALANINE-CARBOXYPEPTIDASE/ENDOPEPTIDASE AMPH"/>
    <property type="match status" value="1"/>
</dbReference>
<evidence type="ECO:0000256" key="1">
    <source>
        <dbReference type="ARBA" id="ARBA00038215"/>
    </source>
</evidence>
<feature type="chain" id="PRO_5045227731" description="Beta-lactamase-related domain-containing protein" evidence="2">
    <location>
        <begin position="21"/>
        <end position="564"/>
    </location>
</feature>
<proteinExistence type="inferred from homology"/>
<evidence type="ECO:0000256" key="2">
    <source>
        <dbReference type="SAM" id="SignalP"/>
    </source>
</evidence>
<dbReference type="GeneID" id="300572431"/>
<protein>
    <recommendedName>
        <fullName evidence="3">Beta-lactamase-related domain-containing protein</fullName>
    </recommendedName>
</protein>
<keyword evidence="5" id="KW-1185">Reference proteome</keyword>
<dbReference type="EMBL" id="PPTA01000001">
    <property type="protein sequence ID" value="TFB07734.1"/>
    <property type="molecule type" value="Genomic_DNA"/>
</dbReference>
<evidence type="ECO:0000313" key="4">
    <source>
        <dbReference type="EMBL" id="TFB07734.1"/>
    </source>
</evidence>
<accession>A0ABY2HH17</accession>
<feature type="signal peptide" evidence="2">
    <location>
        <begin position="1"/>
        <end position="20"/>
    </location>
</feature>
<dbReference type="InterPro" id="IPR001466">
    <property type="entry name" value="Beta-lactam-related"/>
</dbReference>
<dbReference type="Gene3D" id="3.40.710.10">
    <property type="entry name" value="DD-peptidase/beta-lactamase superfamily"/>
    <property type="match status" value="1"/>
</dbReference>
<dbReference type="PANTHER" id="PTHR46825:SF9">
    <property type="entry name" value="BETA-LACTAMASE-RELATED DOMAIN-CONTAINING PROTEIN"/>
    <property type="match status" value="1"/>
</dbReference>
<dbReference type="SUPFAM" id="SSF56601">
    <property type="entry name" value="beta-lactamase/transpeptidase-like"/>
    <property type="match status" value="1"/>
</dbReference>
<sequence length="564" mass="62751">MGQLLRFLPALLAFAVVGSAGNHVIAAAYSHDVDSRQQSEQKPFSEYEPASANESPLTAEFGDFVREQLDKWKVPGIAVAVIDGDEVYAEGYGYATLPDVPATPETLWYGASTTKAYLAAVLSALIHSGNHSSLAGGWSTPISALIRDDFVLQDEWATNHVTLDDAVSHRTGMPRHDGSLLRVADGGTRPATPRDVVRNLRNLPLAAEPRQASYYCNLMYATLSHVVETVTGKWLGRVLREVIWGPLGMDSTFFDLQSAMDAREHLASGYAWDYERGEYKEIAYMTLTEVSGAGSVISNALDYAKWIKSLIQQSGPLSGEVHKDIRTPRAFWGGSPSKGFDLQLYGLGWIRTLHKGHVVYTHAGGMHAYGTEVYWFPEAKYGVVVFGNTATCHVVEEIVGWKLIDDKLGVPEEDRFDYAKKWKEDQDKLTWLYENAVDVLYPERPDPVLPSTLNTSELVGTYYDPGYGNITLREEPHPDKPGEKILVADRPETTWKYAMHFYHVSGDHWIVYLPAPIYSGTKFKDFQAAEFKVGADGKAWGVEVLMESRTDPMPEGKVLYKRVV</sequence>
<evidence type="ECO:0000313" key="5">
    <source>
        <dbReference type="Proteomes" id="UP001642720"/>
    </source>
</evidence>
<dbReference type="Pfam" id="PF00144">
    <property type="entry name" value="Beta-lactamase"/>
    <property type="match status" value="1"/>
</dbReference>
<evidence type="ECO:0000259" key="3">
    <source>
        <dbReference type="Pfam" id="PF00144"/>
    </source>
</evidence>
<dbReference type="Proteomes" id="UP001642720">
    <property type="component" value="Unassembled WGS sequence"/>
</dbReference>
<comment type="caution">
    <text evidence="4">The sequence shown here is derived from an EMBL/GenBank/DDBJ whole genome shotgun (WGS) entry which is preliminary data.</text>
</comment>
<name>A0ABY2HH17_9HYPO</name>
<organism evidence="4 5">
    <name type="scientific">Trichoderma ghanense</name>
    <dbReference type="NCBI Taxonomy" id="65468"/>
    <lineage>
        <taxon>Eukaryota</taxon>
        <taxon>Fungi</taxon>
        <taxon>Dikarya</taxon>
        <taxon>Ascomycota</taxon>
        <taxon>Pezizomycotina</taxon>
        <taxon>Sordariomycetes</taxon>
        <taxon>Hypocreomycetidae</taxon>
        <taxon>Hypocreales</taxon>
        <taxon>Hypocreaceae</taxon>
        <taxon>Trichoderma</taxon>
    </lineage>
</organism>
<keyword evidence="2" id="KW-0732">Signal</keyword>
<dbReference type="InterPro" id="IPR012338">
    <property type="entry name" value="Beta-lactam/transpept-like"/>
</dbReference>
<feature type="domain" description="Beta-lactamase-related" evidence="3">
    <location>
        <begin position="63"/>
        <end position="390"/>
    </location>
</feature>
<comment type="similarity">
    <text evidence="1">Belongs to the peptidase S12 family.</text>
</comment>
<gene>
    <name evidence="4" type="ORF">CCMA1212_000515</name>
</gene>
<reference evidence="4 5" key="1">
    <citation type="submission" date="2018-01" db="EMBL/GenBank/DDBJ databases">
        <title>Genome characterization of the sugarcane-associated fungus Trichoderma ghanense CCMA-1212 and their application in lignocelulose bioconversion.</title>
        <authorList>
            <person name="Steindorff A.S."/>
            <person name="Mendes T.D."/>
            <person name="Vilela E.S.D."/>
            <person name="Rodrigues D.S."/>
            <person name="Formighieri E.F."/>
            <person name="Melo I.S."/>
            <person name="Favaro L.C.L."/>
        </authorList>
    </citation>
    <scope>NUCLEOTIDE SEQUENCE [LARGE SCALE GENOMIC DNA]</scope>
    <source>
        <strain evidence="4 5">CCMA-1212</strain>
    </source>
</reference>